<dbReference type="InterPro" id="IPR008197">
    <property type="entry name" value="WAP_dom"/>
</dbReference>
<protein>
    <recommendedName>
        <fullName evidence="2">WAP domain-containing protein</fullName>
    </recommendedName>
</protein>
<name>A0A6A4VG71_AMPAM</name>
<evidence type="ECO:0000313" key="4">
    <source>
        <dbReference type="Proteomes" id="UP000440578"/>
    </source>
</evidence>
<evidence type="ECO:0000256" key="1">
    <source>
        <dbReference type="SAM" id="SignalP"/>
    </source>
</evidence>
<feature type="signal peptide" evidence="1">
    <location>
        <begin position="1"/>
        <end position="22"/>
    </location>
</feature>
<dbReference type="GO" id="GO:0005576">
    <property type="term" value="C:extracellular region"/>
    <property type="evidence" value="ECO:0007669"/>
    <property type="project" value="InterPro"/>
</dbReference>
<keyword evidence="4" id="KW-1185">Reference proteome</keyword>
<feature type="chain" id="PRO_5025642835" description="WAP domain-containing protein" evidence="1">
    <location>
        <begin position="23"/>
        <end position="169"/>
    </location>
</feature>
<evidence type="ECO:0000259" key="2">
    <source>
        <dbReference type="Pfam" id="PF00095"/>
    </source>
</evidence>
<feature type="domain" description="WAP" evidence="2">
    <location>
        <begin position="30"/>
        <end position="72"/>
    </location>
</feature>
<comment type="caution">
    <text evidence="3">The sequence shown here is derived from an EMBL/GenBank/DDBJ whole genome shotgun (WGS) entry which is preliminary data.</text>
</comment>
<organism evidence="3 4">
    <name type="scientific">Amphibalanus amphitrite</name>
    <name type="common">Striped barnacle</name>
    <name type="synonym">Balanus amphitrite</name>
    <dbReference type="NCBI Taxonomy" id="1232801"/>
    <lineage>
        <taxon>Eukaryota</taxon>
        <taxon>Metazoa</taxon>
        <taxon>Ecdysozoa</taxon>
        <taxon>Arthropoda</taxon>
        <taxon>Crustacea</taxon>
        <taxon>Multicrustacea</taxon>
        <taxon>Cirripedia</taxon>
        <taxon>Thoracica</taxon>
        <taxon>Thoracicalcarea</taxon>
        <taxon>Balanomorpha</taxon>
        <taxon>Balanoidea</taxon>
        <taxon>Balanidae</taxon>
        <taxon>Amphibalaninae</taxon>
        <taxon>Amphibalanus</taxon>
    </lineage>
</organism>
<accession>A0A6A4VG71</accession>
<evidence type="ECO:0000313" key="3">
    <source>
        <dbReference type="EMBL" id="KAF0289348.1"/>
    </source>
</evidence>
<sequence length="169" mass="17699">MEGRSVIALLAFATLLAEPALGYCSSAGGGQCPIDRLGPRVRCAGIDEKCSSNADCPAGQGCCRRVCARACFPVCQPACADGEECELQKDGLSSVCTALQCPFDDLGPIVRCRGPRVDSCSGNSVCSEGRACCFYGCNKSCLPACKTPCPAGQRCTYNRDQQVSSCQPF</sequence>
<feature type="domain" description="WAP" evidence="2">
    <location>
        <begin position="100"/>
        <end position="143"/>
    </location>
</feature>
<keyword evidence="1" id="KW-0732">Signal</keyword>
<gene>
    <name evidence="3" type="ORF">FJT64_012402</name>
</gene>
<dbReference type="EMBL" id="VIIS01002036">
    <property type="protein sequence ID" value="KAF0289348.1"/>
    <property type="molecule type" value="Genomic_DNA"/>
</dbReference>
<dbReference type="Pfam" id="PF00095">
    <property type="entry name" value="WAP"/>
    <property type="match status" value="2"/>
</dbReference>
<dbReference type="AlphaFoldDB" id="A0A6A4VG71"/>
<proteinExistence type="predicted"/>
<dbReference type="Proteomes" id="UP000440578">
    <property type="component" value="Unassembled WGS sequence"/>
</dbReference>
<dbReference type="GO" id="GO:0030414">
    <property type="term" value="F:peptidase inhibitor activity"/>
    <property type="evidence" value="ECO:0007669"/>
    <property type="project" value="InterPro"/>
</dbReference>
<reference evidence="3 4" key="1">
    <citation type="submission" date="2019-07" db="EMBL/GenBank/DDBJ databases">
        <title>Draft genome assembly of a fouling barnacle, Amphibalanus amphitrite (Darwin, 1854): The first reference genome for Thecostraca.</title>
        <authorList>
            <person name="Kim W."/>
        </authorList>
    </citation>
    <scope>NUCLEOTIDE SEQUENCE [LARGE SCALE GENOMIC DNA]</scope>
    <source>
        <strain evidence="3">SNU_AA5</strain>
        <tissue evidence="3">Soma without cirri and trophi</tissue>
    </source>
</reference>